<organism evidence="1 2">
    <name type="scientific">Coffea canephora</name>
    <name type="common">Robusta coffee</name>
    <dbReference type="NCBI Taxonomy" id="49390"/>
    <lineage>
        <taxon>Eukaryota</taxon>
        <taxon>Viridiplantae</taxon>
        <taxon>Streptophyta</taxon>
        <taxon>Embryophyta</taxon>
        <taxon>Tracheophyta</taxon>
        <taxon>Spermatophyta</taxon>
        <taxon>Magnoliopsida</taxon>
        <taxon>eudicotyledons</taxon>
        <taxon>Gunneridae</taxon>
        <taxon>Pentapetalae</taxon>
        <taxon>asterids</taxon>
        <taxon>lamiids</taxon>
        <taxon>Gentianales</taxon>
        <taxon>Rubiaceae</taxon>
        <taxon>Ixoroideae</taxon>
        <taxon>Gardenieae complex</taxon>
        <taxon>Bertiereae - Coffeeae clade</taxon>
        <taxon>Coffeeae</taxon>
        <taxon>Coffea</taxon>
    </lineage>
</organism>
<dbReference type="AlphaFoldDB" id="A0A068U0D9"/>
<dbReference type="Gramene" id="CDP01634">
    <property type="protein sequence ID" value="CDP01634"/>
    <property type="gene ID" value="GSCOC_T00036741001"/>
</dbReference>
<evidence type="ECO:0000313" key="1">
    <source>
        <dbReference type="EMBL" id="CDP01634.1"/>
    </source>
</evidence>
<gene>
    <name evidence="1" type="ORF">GSCOC_T00036741001</name>
</gene>
<reference evidence="2" key="1">
    <citation type="journal article" date="2014" name="Science">
        <title>The coffee genome provides insight into the convergent evolution of caffeine biosynthesis.</title>
        <authorList>
            <person name="Denoeud F."/>
            <person name="Carretero-Paulet L."/>
            <person name="Dereeper A."/>
            <person name="Droc G."/>
            <person name="Guyot R."/>
            <person name="Pietrella M."/>
            <person name="Zheng C."/>
            <person name="Alberti A."/>
            <person name="Anthony F."/>
            <person name="Aprea G."/>
            <person name="Aury J.M."/>
            <person name="Bento P."/>
            <person name="Bernard M."/>
            <person name="Bocs S."/>
            <person name="Campa C."/>
            <person name="Cenci A."/>
            <person name="Combes M.C."/>
            <person name="Crouzillat D."/>
            <person name="Da Silva C."/>
            <person name="Daddiego L."/>
            <person name="De Bellis F."/>
            <person name="Dussert S."/>
            <person name="Garsmeur O."/>
            <person name="Gayraud T."/>
            <person name="Guignon V."/>
            <person name="Jahn K."/>
            <person name="Jamilloux V."/>
            <person name="Joet T."/>
            <person name="Labadie K."/>
            <person name="Lan T."/>
            <person name="Leclercq J."/>
            <person name="Lepelley M."/>
            <person name="Leroy T."/>
            <person name="Li L.T."/>
            <person name="Librado P."/>
            <person name="Lopez L."/>
            <person name="Munoz A."/>
            <person name="Noel B."/>
            <person name="Pallavicini A."/>
            <person name="Perrotta G."/>
            <person name="Poncet V."/>
            <person name="Pot D."/>
            <person name="Priyono X."/>
            <person name="Rigoreau M."/>
            <person name="Rouard M."/>
            <person name="Rozas J."/>
            <person name="Tranchant-Dubreuil C."/>
            <person name="VanBuren R."/>
            <person name="Zhang Q."/>
            <person name="Andrade A.C."/>
            <person name="Argout X."/>
            <person name="Bertrand B."/>
            <person name="de Kochko A."/>
            <person name="Graziosi G."/>
            <person name="Henry R.J."/>
            <person name="Jayarama X."/>
            <person name="Ming R."/>
            <person name="Nagai C."/>
            <person name="Rounsley S."/>
            <person name="Sankoff D."/>
            <person name="Giuliano G."/>
            <person name="Albert V.A."/>
            <person name="Wincker P."/>
            <person name="Lashermes P."/>
        </authorList>
    </citation>
    <scope>NUCLEOTIDE SEQUENCE [LARGE SCALE GENOMIC DNA]</scope>
    <source>
        <strain evidence="2">cv. DH200-94</strain>
    </source>
</reference>
<protein>
    <submittedName>
        <fullName evidence="1">Uncharacterized protein</fullName>
    </submittedName>
</protein>
<dbReference type="EMBL" id="HG739091">
    <property type="protein sequence ID" value="CDP01634.1"/>
    <property type="molecule type" value="Genomic_DNA"/>
</dbReference>
<accession>A0A068U0D9</accession>
<evidence type="ECO:0000313" key="2">
    <source>
        <dbReference type="Proteomes" id="UP000295252"/>
    </source>
</evidence>
<sequence>MDTQIPISTPLIFAFSPQDMNLEIGLNNMQGSETCL</sequence>
<name>A0A068U0D9_COFCA</name>
<proteinExistence type="predicted"/>
<dbReference type="InParanoid" id="A0A068U0D9"/>
<keyword evidence="2" id="KW-1185">Reference proteome</keyword>
<dbReference type="Proteomes" id="UP000295252">
    <property type="component" value="Chromosome IX"/>
</dbReference>